<evidence type="ECO:0000313" key="8">
    <source>
        <dbReference type="Proteomes" id="UP001278050"/>
    </source>
</evidence>
<dbReference type="Proteomes" id="UP001278050">
    <property type="component" value="Unassembled WGS sequence"/>
</dbReference>
<dbReference type="InterPro" id="IPR023614">
    <property type="entry name" value="Porin_dom_sf"/>
</dbReference>
<proteinExistence type="inferred from homology"/>
<keyword evidence="2" id="KW-0813">Transport</keyword>
<dbReference type="GO" id="GO:0016020">
    <property type="term" value="C:membrane"/>
    <property type="evidence" value="ECO:0007669"/>
    <property type="project" value="InterPro"/>
</dbReference>
<dbReference type="RefSeq" id="WP_074678957.1">
    <property type="nucleotide sequence ID" value="NZ_CBCSET010000004.1"/>
</dbReference>
<evidence type="ECO:0000313" key="6">
    <source>
        <dbReference type="EMBL" id="SDE79251.1"/>
    </source>
</evidence>
<reference evidence="5 8" key="2">
    <citation type="submission" date="2023-11" db="EMBL/GenBank/DDBJ databases">
        <title>MicrobeMod: A computational toolkit for identifying prokaryotic methylation and restriction-modification with nanopore sequencing.</title>
        <authorList>
            <person name="Crits-Christoph A."/>
            <person name="Kang S.C."/>
            <person name="Lee H."/>
            <person name="Ostrov N."/>
        </authorList>
    </citation>
    <scope>NUCLEOTIDE SEQUENCE [LARGE SCALE GENOMIC DNA]</scope>
    <source>
        <strain evidence="5 8">ATCC BAA-571</strain>
    </source>
</reference>
<evidence type="ECO:0000256" key="3">
    <source>
        <dbReference type="ARBA" id="ARBA00022729"/>
    </source>
</evidence>
<dbReference type="PANTHER" id="PTHR34596">
    <property type="entry name" value="CHITOPORIN"/>
    <property type="match status" value="1"/>
</dbReference>
<dbReference type="OrthoDB" id="6759120at2"/>
<evidence type="ECO:0000256" key="2">
    <source>
        <dbReference type="ARBA" id="ARBA00022448"/>
    </source>
</evidence>
<keyword evidence="8" id="KW-1185">Reference proteome</keyword>
<protein>
    <submittedName>
        <fullName evidence="5">OprD family porin</fullName>
    </submittedName>
    <submittedName>
        <fullName evidence="6">Outer membrane porin, OprD family</fullName>
    </submittedName>
</protein>
<gene>
    <name evidence="6" type="ORF">SAMN05216575_1047</name>
    <name evidence="5" type="ORF">SIM71_17990</name>
</gene>
<evidence type="ECO:0000313" key="5">
    <source>
        <dbReference type="EMBL" id="MDX5993955.1"/>
    </source>
</evidence>
<comment type="similarity">
    <text evidence="1">Belongs to the outer membrane porin (Opr) (TC 1.B.25) family.</text>
</comment>
<dbReference type="Pfam" id="PF03573">
    <property type="entry name" value="OprD"/>
    <property type="match status" value="1"/>
</dbReference>
<dbReference type="Gene3D" id="2.40.160.10">
    <property type="entry name" value="Porin"/>
    <property type="match status" value="1"/>
</dbReference>
<accession>A0A1G7FTR5</accession>
<dbReference type="InterPro" id="IPR005318">
    <property type="entry name" value="OM_porin_bac"/>
</dbReference>
<dbReference type="GO" id="GO:0015288">
    <property type="term" value="F:porin activity"/>
    <property type="evidence" value="ECO:0007669"/>
    <property type="project" value="TreeGrafter"/>
</dbReference>
<dbReference type="PANTHER" id="PTHR34596:SF2">
    <property type="entry name" value="CHITOPORIN"/>
    <property type="match status" value="1"/>
</dbReference>
<dbReference type="EMBL" id="JAWXXP010000001">
    <property type="protein sequence ID" value="MDX5993955.1"/>
    <property type="molecule type" value="Genomic_DNA"/>
</dbReference>
<sequence>MPTRPLHAVFARSPLPHAVALCSVAMSLGAQAQGFIEDSHANLTLRNYYLDRDYQDDGAKSEAREWAQGFILKFQSGFTEGPLGFGLDATGLLGVKLDSSPDRSGTELLPVSPSSGRAADEYSRLGLTGKMKIDKTLLQAGDLNLALPSALSSPSRLLPQTFRGGYLTSSQIDGLTLHGGYVDRIAKRNSSDYEAMTVASPNGRFNGRATTSHMAFVGGDYALTPELTLKAHYLEVADLYEQGYLGALHRIPVGPGTLSTDLRAFFSDENGSADAGKVDNQHLSLQFAYGLGGHRWTLGHAHQGGDTATPYISGTELMGISEMTMSSDYLNARERMWQAIWDYDFAAAGVPGLTARLRYVRGDNIELAAFGVDDRKEREAQWEMGYVIQDGPLRGVGLRVRQSFYRNDFPAGAAFRDENQTRLMVTYNLPIW</sequence>
<dbReference type="Proteomes" id="UP000182413">
    <property type="component" value="Unassembled WGS sequence"/>
</dbReference>
<name>A0A1G7FTR5_9GAMM</name>
<evidence type="ECO:0000256" key="1">
    <source>
        <dbReference type="ARBA" id="ARBA00009075"/>
    </source>
</evidence>
<feature type="signal peptide" evidence="4">
    <location>
        <begin position="1"/>
        <end position="32"/>
    </location>
</feature>
<feature type="chain" id="PRO_5010343215" evidence="4">
    <location>
        <begin position="33"/>
        <end position="432"/>
    </location>
</feature>
<keyword evidence="3 4" id="KW-0732">Signal</keyword>
<organism evidence="6 7">
    <name type="scientific">Ectopseudomonas alcaliphila</name>
    <dbReference type="NCBI Taxonomy" id="101564"/>
    <lineage>
        <taxon>Bacteria</taxon>
        <taxon>Pseudomonadati</taxon>
        <taxon>Pseudomonadota</taxon>
        <taxon>Gammaproteobacteria</taxon>
        <taxon>Pseudomonadales</taxon>
        <taxon>Pseudomonadaceae</taxon>
        <taxon>Ectopseudomonas</taxon>
    </lineage>
</organism>
<dbReference type="EMBL" id="FNAE01000004">
    <property type="protein sequence ID" value="SDE79251.1"/>
    <property type="molecule type" value="Genomic_DNA"/>
</dbReference>
<reference evidence="6 7" key="1">
    <citation type="submission" date="2016-10" db="EMBL/GenBank/DDBJ databases">
        <authorList>
            <person name="de Groot N.N."/>
        </authorList>
    </citation>
    <scope>NUCLEOTIDE SEQUENCE [LARGE SCALE GENOMIC DNA]</scope>
    <source>
        <strain evidence="6 7">JCM 10630</strain>
    </source>
</reference>
<evidence type="ECO:0000313" key="7">
    <source>
        <dbReference type="Proteomes" id="UP000182413"/>
    </source>
</evidence>
<dbReference type="AlphaFoldDB" id="A0A1G7FTR5"/>
<evidence type="ECO:0000256" key="4">
    <source>
        <dbReference type="SAM" id="SignalP"/>
    </source>
</evidence>